<evidence type="ECO:0000313" key="2">
    <source>
        <dbReference type="Proteomes" id="UP000075430"/>
    </source>
</evidence>
<accession>A0A150FBF6</accession>
<dbReference type="AlphaFoldDB" id="A0A150FBF6"/>
<sequence>MKFYYEFRENEYYALVVVSVEDNDLYTKSHVKAAELYLECVGGESVAGILEEAHPILITEELAFLRVAQDKSAHDICVGDLLKQFQASTDVVLLIDGSLL</sequence>
<dbReference type="EMBL" id="LSBA01000005">
    <property type="protein sequence ID" value="KXZ22425.1"/>
    <property type="molecule type" value="Genomic_DNA"/>
</dbReference>
<dbReference type="Proteomes" id="UP000075430">
    <property type="component" value="Unassembled WGS sequence"/>
</dbReference>
<proteinExistence type="predicted"/>
<reference evidence="2" key="1">
    <citation type="submission" date="2016-02" db="EMBL/GenBank/DDBJ databases">
        <authorList>
            <person name="Dunlap C."/>
        </authorList>
    </citation>
    <scope>NUCLEOTIDE SEQUENCE [LARGE SCALE GENOMIC DNA]</scope>
    <source>
        <strain evidence="2">NRRL B-41092</strain>
    </source>
</reference>
<protein>
    <submittedName>
        <fullName evidence="1">Uncharacterized protein</fullName>
    </submittedName>
</protein>
<keyword evidence="2" id="KW-1185">Reference proteome</keyword>
<gene>
    <name evidence="1" type="ORF">AXI58_10590</name>
</gene>
<evidence type="ECO:0000313" key="1">
    <source>
        <dbReference type="EMBL" id="KXZ22425.1"/>
    </source>
</evidence>
<comment type="caution">
    <text evidence="1">The sequence shown here is derived from an EMBL/GenBank/DDBJ whole genome shotgun (WGS) entry which is preliminary data.</text>
</comment>
<organism evidence="1 2">
    <name type="scientific">Bacillus nakamurai</name>
    <dbReference type="NCBI Taxonomy" id="1793963"/>
    <lineage>
        <taxon>Bacteria</taxon>
        <taxon>Bacillati</taxon>
        <taxon>Bacillota</taxon>
        <taxon>Bacilli</taxon>
        <taxon>Bacillales</taxon>
        <taxon>Bacillaceae</taxon>
        <taxon>Bacillus</taxon>
    </lineage>
</organism>
<dbReference type="RefSeq" id="WP_061520768.1">
    <property type="nucleotide sequence ID" value="NZ_JARLZY010000019.1"/>
</dbReference>
<dbReference type="OrthoDB" id="9948088at2"/>
<name>A0A150FBF6_9BACI</name>